<name>A0A4V2X9G5_9BACT</name>
<evidence type="ECO:0000256" key="5">
    <source>
        <dbReference type="SAM" id="Coils"/>
    </source>
</evidence>
<dbReference type="CDD" id="cd02000">
    <property type="entry name" value="TPP_E1_PDC_ADC_BCADC"/>
    <property type="match status" value="1"/>
</dbReference>
<dbReference type="PANTHER" id="PTHR43257">
    <property type="entry name" value="PYRUVATE DEHYDROGENASE E1 COMPONENT BETA SUBUNIT"/>
    <property type="match status" value="1"/>
</dbReference>
<feature type="domain" description="Transketolase-like pyrimidine-binding" evidence="6">
    <location>
        <begin position="469"/>
        <end position="643"/>
    </location>
</feature>
<evidence type="ECO:0000256" key="1">
    <source>
        <dbReference type="ARBA" id="ARBA00001964"/>
    </source>
</evidence>
<dbReference type="InterPro" id="IPR033248">
    <property type="entry name" value="Transketolase_C"/>
</dbReference>
<dbReference type="InterPro" id="IPR009014">
    <property type="entry name" value="Transketo_C/PFOR_II"/>
</dbReference>
<dbReference type="InterPro" id="IPR029061">
    <property type="entry name" value="THDP-binding"/>
</dbReference>
<dbReference type="Pfam" id="PF00676">
    <property type="entry name" value="E1_dh"/>
    <property type="match status" value="1"/>
</dbReference>
<gene>
    <name evidence="7" type="ORF">EZE20_15135</name>
</gene>
<keyword evidence="5" id="KW-0175">Coiled coil</keyword>
<dbReference type="InterPro" id="IPR005475">
    <property type="entry name" value="Transketolase-like_Pyr-bd"/>
</dbReference>
<protein>
    <submittedName>
        <fullName evidence="7">Transketolase</fullName>
    </submittedName>
</protein>
<evidence type="ECO:0000313" key="7">
    <source>
        <dbReference type="EMBL" id="TDB63635.1"/>
    </source>
</evidence>
<dbReference type="OrthoDB" id="9769337at2"/>
<dbReference type="Pfam" id="PF02780">
    <property type="entry name" value="Transketolase_C"/>
    <property type="match status" value="1"/>
</dbReference>
<sequence>MLLNETLSENSVFSTHQVLSDYRLACESRQVSLLGRKDVMGGRAKFGIFGDGKEVVQVALARSFQRGDFRSGYYRDQTIEAALGNLTWQQFFAQIYAHADLEHEPHTGGRSMNGHYATRWLEADGSWRDQTKLYNSVCDISPTAGQIPRSVGLAYASKLFRTNPDIQYLTTFSDKGNEIVFATIGDASTSQGMFWETMNAAGVLQVPLLMSVWDDGYGISVPIEYQTTKSSISKAMAGLQRNADEEGVEILTVKGWDYPALVETYQKAAAICRNAHVPVLVHVQELTQPQGHSSSGSHERYKGAERLQWEAEHDCNLRFKDWILENGYATEEELEEIETQAKEVARNARNLAWKAFRQPIDQDVQTAKELLQKASEETTEAAQEVKAILADLEKVYSPIRRDAVGAVRKVLRILSHENSPVRTQLQEWLREQFALNANRYNSHLYSESEESPLHVKPIAPAFEEDSPMIDGREVIRSYFDILFDRDPRVLALGEDVGHIGDVNQGMAGLQEKYGEIRITDTGIRETTIIGQGIGMAMRGLRPIVEIQYFDYVFYTLATLTDDLATLRYRTAGGQKAPLIIRTRGHRLEGIWHSGSPMGAMLGSLRGLHIAVPRNFTQAAGLYNTLMQGDDPALVVEPLNAYRLKEKLPANLGDYCVPLGQPDLLREGTDVTVVTYGSMCRIVMEAAAQLSDAGIDVEVIDIQTLLPFDLSHRIVESIQKTNRVIFADEDFPGGASAFMMQQVLEGQNAYRWLDSPPLTIAAKAHRPAYGSDGDYFSKPNIDDVYDTVYSLMHESAPQRFPSIM</sequence>
<keyword evidence="3" id="KW-0560">Oxidoreductase</keyword>
<dbReference type="SUPFAM" id="SSF52518">
    <property type="entry name" value="Thiamin diphosphate-binding fold (THDP-binding)"/>
    <property type="match status" value="2"/>
</dbReference>
<comment type="caution">
    <text evidence="7">The sequence shown here is derived from an EMBL/GenBank/DDBJ whole genome shotgun (WGS) entry which is preliminary data.</text>
</comment>
<dbReference type="SMART" id="SM00861">
    <property type="entry name" value="Transket_pyr"/>
    <property type="match status" value="1"/>
</dbReference>
<dbReference type="Pfam" id="PF02779">
    <property type="entry name" value="Transket_pyr"/>
    <property type="match status" value="1"/>
</dbReference>
<evidence type="ECO:0000313" key="8">
    <source>
        <dbReference type="Proteomes" id="UP000295706"/>
    </source>
</evidence>
<evidence type="ECO:0000256" key="3">
    <source>
        <dbReference type="ARBA" id="ARBA00023002"/>
    </source>
</evidence>
<dbReference type="AlphaFoldDB" id="A0A4V2X9G5"/>
<dbReference type="EMBL" id="SMJU01000009">
    <property type="protein sequence ID" value="TDB63635.1"/>
    <property type="molecule type" value="Genomic_DNA"/>
</dbReference>
<reference evidence="7 8" key="1">
    <citation type="submission" date="2019-02" db="EMBL/GenBank/DDBJ databases">
        <title>Arundinibacter roseus gen. nov., sp. nov., a new member of the family Cytophagaceae.</title>
        <authorList>
            <person name="Szuroczki S."/>
            <person name="Khayer B."/>
            <person name="Sproer C."/>
            <person name="Toumi M."/>
            <person name="Szabo A."/>
            <person name="Felfoldi T."/>
            <person name="Schumann P."/>
            <person name="Toth E."/>
        </authorList>
    </citation>
    <scope>NUCLEOTIDE SEQUENCE [LARGE SCALE GENOMIC DNA]</scope>
    <source>
        <strain evidence="7 8">DMA-k-7a</strain>
    </source>
</reference>
<evidence type="ECO:0000256" key="2">
    <source>
        <dbReference type="ARBA" id="ARBA00003906"/>
    </source>
</evidence>
<dbReference type="RefSeq" id="WP_132119134.1">
    <property type="nucleotide sequence ID" value="NZ_SMJU01000009.1"/>
</dbReference>
<evidence type="ECO:0000259" key="6">
    <source>
        <dbReference type="SMART" id="SM00861"/>
    </source>
</evidence>
<evidence type="ECO:0000256" key="4">
    <source>
        <dbReference type="ARBA" id="ARBA00023052"/>
    </source>
</evidence>
<comment type="function">
    <text evidence="2">E1 component of the 2-oxoglutarate dehydrogenase (OGDH) complex which catalyzes the decarboxylation of 2-oxoglutarate, the first step in the conversion of 2-oxoglutarate to succinyl-CoA and CO(2).</text>
</comment>
<dbReference type="PANTHER" id="PTHR43257:SF2">
    <property type="entry name" value="PYRUVATE DEHYDROGENASE E1 COMPONENT SUBUNIT BETA"/>
    <property type="match status" value="1"/>
</dbReference>
<dbReference type="GO" id="GO:0016624">
    <property type="term" value="F:oxidoreductase activity, acting on the aldehyde or oxo group of donors, disulfide as acceptor"/>
    <property type="evidence" value="ECO:0007669"/>
    <property type="project" value="InterPro"/>
</dbReference>
<dbReference type="Proteomes" id="UP000295706">
    <property type="component" value="Unassembled WGS sequence"/>
</dbReference>
<dbReference type="Gene3D" id="3.40.50.970">
    <property type="match status" value="2"/>
</dbReference>
<dbReference type="InterPro" id="IPR001017">
    <property type="entry name" value="DH_E1"/>
</dbReference>
<dbReference type="SUPFAM" id="SSF52922">
    <property type="entry name" value="TK C-terminal domain-like"/>
    <property type="match status" value="1"/>
</dbReference>
<keyword evidence="4" id="KW-0786">Thiamine pyrophosphate</keyword>
<accession>A0A4V2X9G5</accession>
<organism evidence="7 8">
    <name type="scientific">Arundinibacter roseus</name>
    <dbReference type="NCBI Taxonomy" id="2070510"/>
    <lineage>
        <taxon>Bacteria</taxon>
        <taxon>Pseudomonadati</taxon>
        <taxon>Bacteroidota</taxon>
        <taxon>Cytophagia</taxon>
        <taxon>Cytophagales</taxon>
        <taxon>Spirosomataceae</taxon>
        <taxon>Arundinibacter</taxon>
    </lineage>
</organism>
<feature type="coiled-coil region" evidence="5">
    <location>
        <begin position="334"/>
        <end position="384"/>
    </location>
</feature>
<proteinExistence type="predicted"/>
<comment type="cofactor">
    <cofactor evidence="1">
        <name>thiamine diphosphate</name>
        <dbReference type="ChEBI" id="CHEBI:58937"/>
    </cofactor>
</comment>
<dbReference type="Gene3D" id="3.40.50.920">
    <property type="match status" value="1"/>
</dbReference>
<keyword evidence="8" id="KW-1185">Reference proteome</keyword>